<dbReference type="AlphaFoldDB" id="A0A2N6T3W9"/>
<dbReference type="RefSeq" id="WP_034663074.1">
    <property type="nucleotide sequence ID" value="NZ_JBHRZL010000034.1"/>
</dbReference>
<keyword evidence="2" id="KW-1185">Reference proteome</keyword>
<evidence type="ECO:0000313" key="2">
    <source>
        <dbReference type="Proteomes" id="UP000235836"/>
    </source>
</evidence>
<accession>A0A2N6T3W9</accession>
<comment type="caution">
    <text evidence="1">The sequence shown here is derived from an EMBL/GenBank/DDBJ whole genome shotgun (WGS) entry which is preliminary data.</text>
</comment>
<organism evidence="1 2">
    <name type="scientific">Corynebacterium tuscaniense</name>
    <dbReference type="NCBI Taxonomy" id="302449"/>
    <lineage>
        <taxon>Bacteria</taxon>
        <taxon>Bacillati</taxon>
        <taxon>Actinomycetota</taxon>
        <taxon>Actinomycetes</taxon>
        <taxon>Mycobacteriales</taxon>
        <taxon>Corynebacteriaceae</taxon>
        <taxon>Corynebacterium</taxon>
    </lineage>
</organism>
<sequence>MTRTKSRRGLKFLLGILAALVALFFLAEISLRVFIAQQIKTSFLDSAPESVTVEREPKVYFGAQPVLFGLATGKIHHINLDLPSTLTPDSTYIAGTPSAKINATGFILDPDDPRADRVEVHTILPQAVVRDMLQRELGASLEESGDDSFPGYTQILSVTNVQANPDNSTFTITFSNGAFAVELRPNIQNGQPVFEAVSTELLGRTLPDFFSDAVSVALKRGLNDQVVGTMKIERFDVVDGGFAVTIIGENVHFNELQV</sequence>
<gene>
    <name evidence="1" type="ORF">CJ203_08370</name>
</gene>
<proteinExistence type="predicted"/>
<dbReference type="InterPro" id="IPR021373">
    <property type="entry name" value="DUF2993"/>
</dbReference>
<dbReference type="Pfam" id="PF11209">
    <property type="entry name" value="LmeA"/>
    <property type="match status" value="1"/>
</dbReference>
<dbReference type="EMBL" id="PNHG01000012">
    <property type="protein sequence ID" value="PMC63982.1"/>
    <property type="molecule type" value="Genomic_DNA"/>
</dbReference>
<evidence type="ECO:0000313" key="1">
    <source>
        <dbReference type="EMBL" id="PMC63982.1"/>
    </source>
</evidence>
<dbReference type="Proteomes" id="UP000235836">
    <property type="component" value="Unassembled WGS sequence"/>
</dbReference>
<protein>
    <submittedName>
        <fullName evidence="1">DUF2993 domain-containing protein</fullName>
    </submittedName>
</protein>
<reference evidence="1 2" key="1">
    <citation type="submission" date="2017-09" db="EMBL/GenBank/DDBJ databases">
        <title>Bacterial strain isolated from the female urinary microbiota.</title>
        <authorList>
            <person name="Thomas-White K."/>
            <person name="Kumar N."/>
            <person name="Forster S."/>
            <person name="Putonti C."/>
            <person name="Lawley T."/>
            <person name="Wolfe A.J."/>
        </authorList>
    </citation>
    <scope>NUCLEOTIDE SEQUENCE [LARGE SCALE GENOMIC DNA]</scope>
    <source>
        <strain evidence="1 2">UMB0792</strain>
    </source>
</reference>
<name>A0A2N6T3W9_9CORY</name>